<protein>
    <submittedName>
        <fullName evidence="3">N-acetylglucosamine kinase</fullName>
    </submittedName>
</protein>
<dbReference type="GO" id="GO:0016301">
    <property type="term" value="F:kinase activity"/>
    <property type="evidence" value="ECO:0007669"/>
    <property type="project" value="UniProtKB-KW"/>
</dbReference>
<comment type="caution">
    <text evidence="3">The sequence shown here is derived from an EMBL/GenBank/DDBJ whole genome shotgun (WGS) entry which is preliminary data.</text>
</comment>
<evidence type="ECO:0000313" key="4">
    <source>
        <dbReference type="Proteomes" id="UP000659172"/>
    </source>
</evidence>
<sequence>MADFIIGIDGGGTSCRAAVADPRGVVLGRGKSGAANILTDPNNAIQSITDAAEAAFRDAGLPPEEVRNADAFLGLAGTNVGNLTQYVRERLPFRHTDIDSDGLIALQGAIGEADGSVAILGTGTIFMARRDGKVHYIGGWGFTIGDLGGGARLGHALLQEALLAHDGIRERSAVTTAILDEFRHDPTAMVEFARLSKPGDFGRYAPLVFQHAQAGDTGALALLQAAARSVNEALDAITRIGGHERLCLLGGLAPLYPAWLEEHHRTILVEPQADALTGAVALAAKRHETRSRNGEVRQDRAQNDGAQRDGAQKDGAQQDGAGDAS</sequence>
<dbReference type="Pfam" id="PF01869">
    <property type="entry name" value="BcrAD_BadFG"/>
    <property type="match status" value="1"/>
</dbReference>
<feature type="region of interest" description="Disordered" evidence="1">
    <location>
        <begin position="286"/>
        <end position="325"/>
    </location>
</feature>
<gene>
    <name evidence="3" type="ORF">HV823_15170</name>
</gene>
<keyword evidence="3" id="KW-0418">Kinase</keyword>
<feature type="compositionally biased region" description="Basic and acidic residues" evidence="1">
    <location>
        <begin position="290"/>
        <end position="312"/>
    </location>
</feature>
<dbReference type="PANTHER" id="PTHR43190:SF3">
    <property type="entry name" value="N-ACETYL-D-GLUCOSAMINE KINASE"/>
    <property type="match status" value="1"/>
</dbReference>
<dbReference type="RefSeq" id="WP_176950558.1">
    <property type="nucleotide sequence ID" value="NZ_JABXYK010000008.1"/>
</dbReference>
<reference evidence="3 4" key="1">
    <citation type="submission" date="2020-06" db="EMBL/GenBank/DDBJ databases">
        <title>Rhizobium sp.nov. isolated from the tomato plant.</title>
        <authorList>
            <person name="Thin K.K."/>
            <person name="Zhang X."/>
            <person name="He S."/>
        </authorList>
    </citation>
    <scope>NUCLEOTIDE SEQUENCE [LARGE SCALE GENOMIC DNA]</scope>
    <source>
        <strain evidence="3 4">DBTS2</strain>
    </source>
</reference>
<evidence type="ECO:0000259" key="2">
    <source>
        <dbReference type="Pfam" id="PF01869"/>
    </source>
</evidence>
<keyword evidence="4" id="KW-1185">Reference proteome</keyword>
<dbReference type="Gene3D" id="3.30.420.40">
    <property type="match status" value="2"/>
</dbReference>
<proteinExistence type="predicted"/>
<name>A0ABX2QJR8_9HYPH</name>
<dbReference type="InterPro" id="IPR002731">
    <property type="entry name" value="ATPase_BadF"/>
</dbReference>
<evidence type="ECO:0000313" key="3">
    <source>
        <dbReference type="EMBL" id="NVP56596.1"/>
    </source>
</evidence>
<dbReference type="Proteomes" id="UP000659172">
    <property type="component" value="Unassembled WGS sequence"/>
</dbReference>
<dbReference type="PANTHER" id="PTHR43190">
    <property type="entry name" value="N-ACETYL-D-GLUCOSAMINE KINASE"/>
    <property type="match status" value="1"/>
</dbReference>
<keyword evidence="3" id="KW-0808">Transferase</keyword>
<organism evidence="3 4">
    <name type="scientific">Mycoplana rhizolycopersici</name>
    <dbReference type="NCBI Taxonomy" id="2746702"/>
    <lineage>
        <taxon>Bacteria</taxon>
        <taxon>Pseudomonadati</taxon>
        <taxon>Pseudomonadota</taxon>
        <taxon>Alphaproteobacteria</taxon>
        <taxon>Hyphomicrobiales</taxon>
        <taxon>Rhizobiaceae</taxon>
        <taxon>Mycoplana</taxon>
    </lineage>
</organism>
<dbReference type="InterPro" id="IPR043129">
    <property type="entry name" value="ATPase_NBD"/>
</dbReference>
<evidence type="ECO:0000256" key="1">
    <source>
        <dbReference type="SAM" id="MobiDB-lite"/>
    </source>
</evidence>
<dbReference type="SUPFAM" id="SSF53067">
    <property type="entry name" value="Actin-like ATPase domain"/>
    <property type="match status" value="2"/>
</dbReference>
<dbReference type="EMBL" id="JABXYK010000008">
    <property type="protein sequence ID" value="NVP56596.1"/>
    <property type="molecule type" value="Genomic_DNA"/>
</dbReference>
<accession>A0ABX2QJR8</accession>
<dbReference type="CDD" id="cd24082">
    <property type="entry name" value="ASKHA_NBD_GspK-like"/>
    <property type="match status" value="1"/>
</dbReference>
<feature type="domain" description="ATPase BadF/BadG/BcrA/BcrD type" evidence="2">
    <location>
        <begin position="6"/>
        <end position="283"/>
    </location>
</feature>
<dbReference type="InterPro" id="IPR052519">
    <property type="entry name" value="Euk-type_GlcNAc_Kinase"/>
</dbReference>